<protein>
    <submittedName>
        <fullName evidence="2">Uncharacterized protein</fullName>
    </submittedName>
</protein>
<proteinExistence type="predicted"/>
<feature type="compositionally biased region" description="Polar residues" evidence="1">
    <location>
        <begin position="127"/>
        <end position="136"/>
    </location>
</feature>
<feature type="compositionally biased region" description="Pro residues" evidence="1">
    <location>
        <begin position="9"/>
        <end position="69"/>
    </location>
</feature>
<evidence type="ECO:0000313" key="3">
    <source>
        <dbReference type="Proteomes" id="UP000248887"/>
    </source>
</evidence>
<evidence type="ECO:0000256" key="1">
    <source>
        <dbReference type="SAM" id="MobiDB-lite"/>
    </source>
</evidence>
<feature type="compositionally biased region" description="Polar residues" evidence="1">
    <location>
        <begin position="89"/>
        <end position="98"/>
    </location>
</feature>
<name>A0A2W5QZX6_ANCNO</name>
<feature type="region of interest" description="Disordered" evidence="1">
    <location>
        <begin position="1"/>
        <end position="136"/>
    </location>
</feature>
<dbReference type="EMBL" id="QFQD01000034">
    <property type="protein sequence ID" value="PZQ82224.1"/>
    <property type="molecule type" value="Genomic_DNA"/>
</dbReference>
<dbReference type="PRINTS" id="PR01217">
    <property type="entry name" value="PRICHEXTENSN"/>
</dbReference>
<gene>
    <name evidence="2" type="ORF">DI549_11800</name>
</gene>
<accession>A0A2W5QZX6</accession>
<sequence length="136" mass="13469">MAPLFALSPAPPPPPPLPTPPPPPPPPPPPVLAPRPPAPAPMPPAPPVPVVPPAPPLPAYSPSPQPAPGPDSVAESPVGQAAHAGLGGSTNISDTSAVPASRDEAPRTGAAPAPDRESWPGSLPVTFATTRPRSTF</sequence>
<evidence type="ECO:0000313" key="2">
    <source>
        <dbReference type="EMBL" id="PZQ82224.1"/>
    </source>
</evidence>
<comment type="caution">
    <text evidence="2">The sequence shown here is derived from an EMBL/GenBank/DDBJ whole genome shotgun (WGS) entry which is preliminary data.</text>
</comment>
<dbReference type="AlphaFoldDB" id="A0A2W5QZX6"/>
<dbReference type="Proteomes" id="UP000248887">
    <property type="component" value="Unassembled WGS sequence"/>
</dbReference>
<reference evidence="2 3" key="1">
    <citation type="submission" date="2017-08" db="EMBL/GenBank/DDBJ databases">
        <title>Infants hospitalized years apart are colonized by the same room-sourced microbial strains.</title>
        <authorList>
            <person name="Brooks B."/>
            <person name="Olm M.R."/>
            <person name="Firek B.A."/>
            <person name="Baker R."/>
            <person name="Thomas B.C."/>
            <person name="Morowitz M.J."/>
            <person name="Banfield J.F."/>
        </authorList>
    </citation>
    <scope>NUCLEOTIDE SEQUENCE [LARGE SCALE GENOMIC DNA]</scope>
    <source>
        <strain evidence="2">S2_005_001_R2_27</strain>
    </source>
</reference>
<organism evidence="2 3">
    <name type="scientific">Ancylobacter novellus</name>
    <name type="common">Thiobacillus novellus</name>
    <dbReference type="NCBI Taxonomy" id="921"/>
    <lineage>
        <taxon>Bacteria</taxon>
        <taxon>Pseudomonadati</taxon>
        <taxon>Pseudomonadota</taxon>
        <taxon>Alphaproteobacteria</taxon>
        <taxon>Hyphomicrobiales</taxon>
        <taxon>Xanthobacteraceae</taxon>
        <taxon>Ancylobacter</taxon>
    </lineage>
</organism>